<keyword evidence="1" id="KW-0472">Membrane</keyword>
<name>A0A9D4A6I3_9ROSI</name>
<dbReference type="AlphaFoldDB" id="A0A9D4A6I3"/>
<dbReference type="EMBL" id="JAIQCV010000006">
    <property type="protein sequence ID" value="KAH1091013.1"/>
    <property type="molecule type" value="Genomic_DNA"/>
</dbReference>
<accession>A0A9D4A6I3</accession>
<evidence type="ECO:0000256" key="1">
    <source>
        <dbReference type="SAM" id="Phobius"/>
    </source>
</evidence>
<gene>
    <name evidence="2" type="ORF">J1N35_018270</name>
</gene>
<keyword evidence="3" id="KW-1185">Reference proteome</keyword>
<sequence length="257" mass="28931">MVWVTPKSLILLYEATNATTILVFQFVSNSLTVPGVPIMNITQHKYLFMNFSRNTRCSKCKAEGPKRVATDDVQMKKKDWNCLGERPSLHLWAIHSASPLYPFFVSFACTCVLCLDVPFLFIQEKRFCGKVFNCIDIGGEGLAFIALVVPIQFLEYGILVNQEKPTTLDCGLRTICRRHIRTGSYLYECLWKALQQRIRMILINMQLTPKNTPKGLFYSGVCGKSAAKGYVLQGKTPLKVLFFSGVFGKNAAKGHVL</sequence>
<feature type="transmembrane region" description="Helical" evidence="1">
    <location>
        <begin position="100"/>
        <end position="122"/>
    </location>
</feature>
<keyword evidence="1" id="KW-1133">Transmembrane helix</keyword>
<reference evidence="2 3" key="1">
    <citation type="journal article" date="2021" name="Plant Biotechnol. J.">
        <title>Multi-omics assisted identification of the key and species-specific regulatory components of drought-tolerant mechanisms in Gossypium stocksii.</title>
        <authorList>
            <person name="Yu D."/>
            <person name="Ke L."/>
            <person name="Zhang D."/>
            <person name="Wu Y."/>
            <person name="Sun Y."/>
            <person name="Mei J."/>
            <person name="Sun J."/>
            <person name="Sun Y."/>
        </authorList>
    </citation>
    <scope>NUCLEOTIDE SEQUENCE [LARGE SCALE GENOMIC DNA]</scope>
    <source>
        <strain evidence="3">cv. E1</strain>
        <tissue evidence="2">Leaf</tissue>
    </source>
</reference>
<dbReference type="Proteomes" id="UP000828251">
    <property type="component" value="Unassembled WGS sequence"/>
</dbReference>
<protein>
    <submittedName>
        <fullName evidence="2">Uncharacterized protein</fullName>
    </submittedName>
</protein>
<comment type="caution">
    <text evidence="2">The sequence shown here is derived from an EMBL/GenBank/DDBJ whole genome shotgun (WGS) entry which is preliminary data.</text>
</comment>
<organism evidence="2 3">
    <name type="scientific">Gossypium stocksii</name>
    <dbReference type="NCBI Taxonomy" id="47602"/>
    <lineage>
        <taxon>Eukaryota</taxon>
        <taxon>Viridiplantae</taxon>
        <taxon>Streptophyta</taxon>
        <taxon>Embryophyta</taxon>
        <taxon>Tracheophyta</taxon>
        <taxon>Spermatophyta</taxon>
        <taxon>Magnoliopsida</taxon>
        <taxon>eudicotyledons</taxon>
        <taxon>Gunneridae</taxon>
        <taxon>Pentapetalae</taxon>
        <taxon>rosids</taxon>
        <taxon>malvids</taxon>
        <taxon>Malvales</taxon>
        <taxon>Malvaceae</taxon>
        <taxon>Malvoideae</taxon>
        <taxon>Gossypium</taxon>
    </lineage>
</organism>
<proteinExistence type="predicted"/>
<evidence type="ECO:0000313" key="3">
    <source>
        <dbReference type="Proteomes" id="UP000828251"/>
    </source>
</evidence>
<keyword evidence="1" id="KW-0812">Transmembrane</keyword>
<evidence type="ECO:0000313" key="2">
    <source>
        <dbReference type="EMBL" id="KAH1091013.1"/>
    </source>
</evidence>
<dbReference type="OrthoDB" id="448399at2759"/>